<dbReference type="PROSITE" id="PS51843">
    <property type="entry name" value="NR_LBD"/>
    <property type="match status" value="1"/>
</dbReference>
<evidence type="ECO:0000256" key="7">
    <source>
        <dbReference type="ARBA" id="ARBA00023163"/>
    </source>
</evidence>
<feature type="region of interest" description="Disordered" evidence="10">
    <location>
        <begin position="1"/>
        <end position="23"/>
    </location>
</feature>
<sequence length="388" mass="44722">MTDSSPEFYPASTSSSEDSPECRNSSSETLKICQVCGQPAHGFHFGAVTCRACAAFFRIENCSSDFQFDRDLISTSKQVPPSLATFLGRPQFIILCDPESAATPSDITFIDLSDLMKKTKKLLVSKSSIPQAPGQNRLRKLSMAVCFDRFMNAEDGDFQEITKIGLKETISFWEHDVLAVAEWLTHLDEFQELDQQSKLKFLKTIWYVLNRCEKLTRTAMFMKNKNLSKWDDTSIFVAEDCKLDLKKMELDIGCLTNYSVEQIAYYIEGVGDWSCFRPLQCILDLDPTEVELNYMMAQISFSYAAKELTGDLTEIAEKFLQLLADDLHNYYIREMNTSRYSDRILKMMKVNNAIMKTIFDRREKMEIAKTFDIFHVEFSEPDMFKYIY</sequence>
<evidence type="ECO:0000259" key="12">
    <source>
        <dbReference type="PROSITE" id="PS51843"/>
    </source>
</evidence>
<keyword evidence="7" id="KW-0804">Transcription</keyword>
<proteinExistence type="inferred from homology"/>
<evidence type="ECO:0000256" key="8">
    <source>
        <dbReference type="ARBA" id="ARBA00023170"/>
    </source>
</evidence>
<keyword evidence="5" id="KW-0805">Transcription regulation</keyword>
<keyword evidence="9" id="KW-0539">Nucleus</keyword>
<evidence type="ECO:0000256" key="3">
    <source>
        <dbReference type="ARBA" id="ARBA00022771"/>
    </source>
</evidence>
<keyword evidence="13" id="KW-1185">Reference proteome</keyword>
<dbReference type="AlphaFoldDB" id="A0A1I7TAS3"/>
<accession>A0A1I7TAS3</accession>
<dbReference type="SUPFAM" id="SSF57716">
    <property type="entry name" value="Glucocorticoid receptor-like (DNA-binding domain)"/>
    <property type="match status" value="1"/>
</dbReference>
<feature type="domain" description="NR LBD" evidence="12">
    <location>
        <begin position="111"/>
        <end position="387"/>
    </location>
</feature>
<evidence type="ECO:0000256" key="9">
    <source>
        <dbReference type="ARBA" id="ARBA00023242"/>
    </source>
</evidence>
<dbReference type="Pfam" id="PF00104">
    <property type="entry name" value="Hormone_recep"/>
    <property type="match status" value="1"/>
</dbReference>
<dbReference type="Gene3D" id="3.30.50.10">
    <property type="entry name" value="Erythroid Transcription Factor GATA-1, subunit A"/>
    <property type="match status" value="1"/>
</dbReference>
<name>A0A1I7TAS3_9PELO</name>
<dbReference type="eggNOG" id="KOG3575">
    <property type="taxonomic scope" value="Eukaryota"/>
</dbReference>
<evidence type="ECO:0000256" key="4">
    <source>
        <dbReference type="ARBA" id="ARBA00022833"/>
    </source>
</evidence>
<keyword evidence="3" id="KW-0863">Zinc-finger</keyword>
<dbReference type="GO" id="GO:0003700">
    <property type="term" value="F:DNA-binding transcription factor activity"/>
    <property type="evidence" value="ECO:0007669"/>
    <property type="project" value="InterPro"/>
</dbReference>
<organism evidence="13 14">
    <name type="scientific">Caenorhabditis tropicalis</name>
    <dbReference type="NCBI Taxonomy" id="1561998"/>
    <lineage>
        <taxon>Eukaryota</taxon>
        <taxon>Metazoa</taxon>
        <taxon>Ecdysozoa</taxon>
        <taxon>Nematoda</taxon>
        <taxon>Chromadorea</taxon>
        <taxon>Rhabditida</taxon>
        <taxon>Rhabditina</taxon>
        <taxon>Rhabditomorpha</taxon>
        <taxon>Rhabditoidea</taxon>
        <taxon>Rhabditidae</taxon>
        <taxon>Peloderinae</taxon>
        <taxon>Caenorhabditis</taxon>
    </lineage>
</organism>
<evidence type="ECO:0000256" key="10">
    <source>
        <dbReference type="SAM" id="MobiDB-lite"/>
    </source>
</evidence>
<dbReference type="InterPro" id="IPR035500">
    <property type="entry name" value="NHR-like_dom_sf"/>
</dbReference>
<dbReference type="SUPFAM" id="SSF48508">
    <property type="entry name" value="Nuclear receptor ligand-binding domain"/>
    <property type="match status" value="1"/>
</dbReference>
<dbReference type="Pfam" id="PF00105">
    <property type="entry name" value="zf-C4"/>
    <property type="match status" value="1"/>
</dbReference>
<dbReference type="PROSITE" id="PS51030">
    <property type="entry name" value="NUCLEAR_REC_DBD_2"/>
    <property type="match status" value="1"/>
</dbReference>
<keyword evidence="8" id="KW-0675">Receptor</keyword>
<dbReference type="GO" id="GO:0008270">
    <property type="term" value="F:zinc ion binding"/>
    <property type="evidence" value="ECO:0007669"/>
    <property type="project" value="UniProtKB-KW"/>
</dbReference>
<dbReference type="InterPro" id="IPR000536">
    <property type="entry name" value="Nucl_hrmn_rcpt_lig-bd"/>
</dbReference>
<evidence type="ECO:0000259" key="11">
    <source>
        <dbReference type="PROSITE" id="PS51030"/>
    </source>
</evidence>
<dbReference type="STRING" id="1561998.A0A1I7TAS3"/>
<keyword evidence="2" id="KW-0479">Metal-binding</keyword>
<evidence type="ECO:0000313" key="14">
    <source>
        <dbReference type="WBParaSite" id="Csp11.Scaffold566.g4109.t1"/>
    </source>
</evidence>
<dbReference type="SMART" id="SM00430">
    <property type="entry name" value="HOLI"/>
    <property type="match status" value="1"/>
</dbReference>
<dbReference type="InterPro" id="IPR001628">
    <property type="entry name" value="Znf_hrmn_rcpt"/>
</dbReference>
<keyword evidence="6" id="KW-0238">DNA-binding</keyword>
<comment type="similarity">
    <text evidence="1">Belongs to the nuclear hormone receptor family.</text>
</comment>
<dbReference type="SMART" id="SM00399">
    <property type="entry name" value="ZnF_C4"/>
    <property type="match status" value="1"/>
</dbReference>
<keyword evidence="4" id="KW-0862">Zinc</keyword>
<evidence type="ECO:0000256" key="1">
    <source>
        <dbReference type="ARBA" id="ARBA00005993"/>
    </source>
</evidence>
<protein>
    <submittedName>
        <fullName evidence="14">NR LBD domain-containing protein</fullName>
    </submittedName>
</protein>
<dbReference type="InterPro" id="IPR051152">
    <property type="entry name" value="C.elegans_Orphan_NR"/>
</dbReference>
<dbReference type="Proteomes" id="UP000095282">
    <property type="component" value="Unplaced"/>
</dbReference>
<dbReference type="WBParaSite" id="Csp11.Scaffold566.g4109.t1">
    <property type="protein sequence ID" value="Csp11.Scaffold566.g4109.t1"/>
    <property type="gene ID" value="Csp11.Scaffold566.g4109"/>
</dbReference>
<evidence type="ECO:0000256" key="5">
    <source>
        <dbReference type="ARBA" id="ARBA00023015"/>
    </source>
</evidence>
<dbReference type="PANTHER" id="PTHR45680:SF2">
    <property type="entry name" value="NUCLEAR HORMONE RECEPTOR FAMILY-RELATED"/>
    <property type="match status" value="1"/>
</dbReference>
<dbReference type="InterPro" id="IPR013088">
    <property type="entry name" value="Znf_NHR/GATA"/>
</dbReference>
<evidence type="ECO:0000256" key="2">
    <source>
        <dbReference type="ARBA" id="ARBA00022723"/>
    </source>
</evidence>
<evidence type="ECO:0000313" key="13">
    <source>
        <dbReference type="Proteomes" id="UP000095282"/>
    </source>
</evidence>
<reference evidence="14" key="1">
    <citation type="submission" date="2016-11" db="UniProtKB">
        <authorList>
            <consortium name="WormBaseParasite"/>
        </authorList>
    </citation>
    <scope>IDENTIFICATION</scope>
</reference>
<dbReference type="Gene3D" id="1.10.565.10">
    <property type="entry name" value="Retinoid X Receptor"/>
    <property type="match status" value="1"/>
</dbReference>
<dbReference type="GO" id="GO:0043565">
    <property type="term" value="F:sequence-specific DNA binding"/>
    <property type="evidence" value="ECO:0007669"/>
    <property type="project" value="InterPro"/>
</dbReference>
<dbReference type="PANTHER" id="PTHR45680">
    <property type="entry name" value="NUCLEAR HORMONE RECEPTOR FAMILY"/>
    <property type="match status" value="1"/>
</dbReference>
<feature type="domain" description="Nuclear receptor" evidence="11">
    <location>
        <begin position="30"/>
        <end position="58"/>
    </location>
</feature>
<evidence type="ECO:0000256" key="6">
    <source>
        <dbReference type="ARBA" id="ARBA00023125"/>
    </source>
</evidence>